<keyword evidence="4" id="KW-1185">Reference proteome</keyword>
<feature type="compositionally biased region" description="Acidic residues" evidence="1">
    <location>
        <begin position="179"/>
        <end position="190"/>
    </location>
</feature>
<dbReference type="AlphaFoldDB" id="A0A4D6HI17"/>
<dbReference type="EMBL" id="CP031310">
    <property type="protein sequence ID" value="QCC52662.1"/>
    <property type="molecule type" value="Genomic_DNA"/>
</dbReference>
<dbReference type="GO" id="GO:0004672">
    <property type="term" value="F:protein kinase activity"/>
    <property type="evidence" value="ECO:0007669"/>
    <property type="project" value="InterPro"/>
</dbReference>
<dbReference type="KEGG" id="hsn:DV733_16110"/>
<reference evidence="3 4" key="1">
    <citation type="journal article" date="2019" name="Nat. Commun.">
        <title>A new type of DNA phosphorothioation-based antiviral system in archaea.</title>
        <authorList>
            <person name="Xiong L."/>
            <person name="Liu S."/>
            <person name="Chen S."/>
            <person name="Xiao Y."/>
            <person name="Zhu B."/>
            <person name="Gao Y."/>
            <person name="Zhang Y."/>
            <person name="Chen B."/>
            <person name="Luo J."/>
            <person name="Deng Z."/>
            <person name="Chen X."/>
            <person name="Wang L."/>
            <person name="Chen S."/>
        </authorList>
    </citation>
    <scope>NUCLEOTIDE SEQUENCE [LARGE SCALE GENOMIC DNA]</scope>
    <source>
        <strain evidence="3 4">CBA1105</strain>
    </source>
</reference>
<dbReference type="RefSeq" id="WP_049992987.1">
    <property type="nucleotide sequence ID" value="NZ_CP031310.1"/>
</dbReference>
<dbReference type="Gene3D" id="1.10.510.10">
    <property type="entry name" value="Transferase(Phosphotransferase) domain 1"/>
    <property type="match status" value="1"/>
</dbReference>
<evidence type="ECO:0000256" key="1">
    <source>
        <dbReference type="SAM" id="MobiDB-lite"/>
    </source>
</evidence>
<dbReference type="GeneID" id="39849415"/>
<dbReference type="InterPro" id="IPR000719">
    <property type="entry name" value="Prot_kinase_dom"/>
</dbReference>
<evidence type="ECO:0000313" key="3">
    <source>
        <dbReference type="EMBL" id="QCC52662.1"/>
    </source>
</evidence>
<feature type="region of interest" description="Disordered" evidence="1">
    <location>
        <begin position="177"/>
        <end position="198"/>
    </location>
</feature>
<feature type="region of interest" description="Disordered" evidence="1">
    <location>
        <begin position="1"/>
        <end position="24"/>
    </location>
</feature>
<evidence type="ECO:0000313" key="4">
    <source>
        <dbReference type="Proteomes" id="UP000296706"/>
    </source>
</evidence>
<evidence type="ECO:0000259" key="2">
    <source>
        <dbReference type="PROSITE" id="PS50011"/>
    </source>
</evidence>
<dbReference type="STRING" id="1457250.GCA_000755225_02102"/>
<name>A0A4D6HI17_9EURY</name>
<dbReference type="Proteomes" id="UP000296706">
    <property type="component" value="Chromosome"/>
</dbReference>
<dbReference type="PROSITE" id="PS50011">
    <property type="entry name" value="PROTEIN_KINASE_DOM"/>
    <property type="match status" value="1"/>
</dbReference>
<proteinExistence type="predicted"/>
<feature type="region of interest" description="Disordered" evidence="1">
    <location>
        <begin position="406"/>
        <end position="427"/>
    </location>
</feature>
<organism evidence="3 4">
    <name type="scientific">Halapricum salinum</name>
    <dbReference type="NCBI Taxonomy" id="1457250"/>
    <lineage>
        <taxon>Archaea</taxon>
        <taxon>Methanobacteriati</taxon>
        <taxon>Methanobacteriota</taxon>
        <taxon>Stenosarchaea group</taxon>
        <taxon>Halobacteria</taxon>
        <taxon>Halobacteriales</taxon>
        <taxon>Haloarculaceae</taxon>
        <taxon>Halapricum</taxon>
    </lineage>
</organism>
<accession>A0A4D6HI17</accession>
<protein>
    <recommendedName>
        <fullName evidence="2">Protein kinase domain-containing protein</fullName>
    </recommendedName>
</protein>
<gene>
    <name evidence="3" type="ORF">DV733_16110</name>
</gene>
<dbReference type="OrthoDB" id="41005at2157"/>
<dbReference type="GO" id="GO:0005524">
    <property type="term" value="F:ATP binding"/>
    <property type="evidence" value="ECO:0007669"/>
    <property type="project" value="InterPro"/>
</dbReference>
<sequence>MSPRADPPAPSEPKTFEPPPNRPPLEIIEGGAHWILEAYNTGRRDGETYSVHDTQMDALRAGKRRMDERGHPCLLRWDSDASVRTMYWNPDFEHLDVRYDAMTETWVILPKVGDVPFYATDDQELAARYGREVQQTYDFKHLDLYDPDGTKRRTIDHRFVRNEIDSSGVRFDREKIVEDETGPLADEADSDGVTSGTTPASALAAAVPDLTDVEVVPTEGPLRRYRAGWDDGGEAAIVALDPELCDDRDVVDAFLDVVENWKTIADNNHVATVHDDGIGPSPWVAFDAGEAPLREQIDEFGLRTRVDIADDIAGAYETATLYDVPLRGAEPDNVQVRAVSRGWSGELADWGLTNQVERSLGETPVGHYSAPEELDGGRTDRTPIYRLGALAYYAITRRDPFESASSLPEAIRSGPPKPPSSVVDVPDRLNEAVSKAMATDPGKRYTQVKDFRDDLAEALAW</sequence>
<feature type="domain" description="Protein kinase" evidence="2">
    <location>
        <begin position="210"/>
        <end position="461"/>
    </location>
</feature>
<dbReference type="SUPFAM" id="SSF56112">
    <property type="entry name" value="Protein kinase-like (PK-like)"/>
    <property type="match status" value="1"/>
</dbReference>
<dbReference type="InterPro" id="IPR011009">
    <property type="entry name" value="Kinase-like_dom_sf"/>
</dbReference>
<feature type="compositionally biased region" description="Pro residues" evidence="1">
    <location>
        <begin position="1"/>
        <end position="23"/>
    </location>
</feature>